<evidence type="ECO:0000256" key="1">
    <source>
        <dbReference type="SAM" id="MobiDB-lite"/>
    </source>
</evidence>
<reference evidence="2 3" key="1">
    <citation type="submission" date="2017-02" db="EMBL/GenBank/DDBJ databases">
        <title>Genomes of Trichoderma spp. with biocontrol activity.</title>
        <authorList>
            <person name="Gardiner D."/>
            <person name="Kazan K."/>
            <person name="Vos C."/>
            <person name="Harvey P."/>
        </authorList>
    </citation>
    <scope>NUCLEOTIDE SEQUENCE [LARGE SCALE GENOMIC DNA]</scope>
    <source>
        <strain evidence="2 3">A5MH</strain>
    </source>
</reference>
<protein>
    <submittedName>
        <fullName evidence="2">Uncharacterized protein</fullName>
    </submittedName>
</protein>
<evidence type="ECO:0000313" key="3">
    <source>
        <dbReference type="Proteomes" id="UP000236546"/>
    </source>
</evidence>
<evidence type="ECO:0000313" key="2">
    <source>
        <dbReference type="EMBL" id="PNP46236.1"/>
    </source>
</evidence>
<dbReference type="OrthoDB" id="18577at2759"/>
<comment type="caution">
    <text evidence="2">The sequence shown here is derived from an EMBL/GenBank/DDBJ whole genome shotgun (WGS) entry which is preliminary data.</text>
</comment>
<organism evidence="2 3">
    <name type="scientific">Trichoderma gamsii</name>
    <dbReference type="NCBI Taxonomy" id="398673"/>
    <lineage>
        <taxon>Eukaryota</taxon>
        <taxon>Fungi</taxon>
        <taxon>Dikarya</taxon>
        <taxon>Ascomycota</taxon>
        <taxon>Pezizomycotina</taxon>
        <taxon>Sordariomycetes</taxon>
        <taxon>Hypocreomycetidae</taxon>
        <taxon>Hypocreales</taxon>
        <taxon>Hypocreaceae</taxon>
        <taxon>Trichoderma</taxon>
    </lineage>
</organism>
<dbReference type="EMBL" id="MTYH01000016">
    <property type="protein sequence ID" value="PNP46236.1"/>
    <property type="molecule type" value="Genomic_DNA"/>
</dbReference>
<sequence>MRSSVLRQTALAAKPAFRNNAVKAAAFHTSTQRSAILPPGPQRIEGTGMRPMAP</sequence>
<name>A0A2K0TL33_9HYPO</name>
<dbReference type="AlphaFoldDB" id="A0A2K0TL33"/>
<proteinExistence type="predicted"/>
<accession>A0A2K0TL33</accession>
<feature type="region of interest" description="Disordered" evidence="1">
    <location>
        <begin position="31"/>
        <end position="54"/>
    </location>
</feature>
<dbReference type="Proteomes" id="UP000236546">
    <property type="component" value="Unassembled WGS sequence"/>
</dbReference>
<gene>
    <name evidence="2" type="ORF">TGAMA5MH_02271</name>
</gene>